<dbReference type="InterPro" id="IPR020846">
    <property type="entry name" value="MFS_dom"/>
</dbReference>
<organism evidence="11 12">
    <name type="scientific">Paracandidimonas soli</name>
    <dbReference type="NCBI Taxonomy" id="1917182"/>
    <lineage>
        <taxon>Bacteria</taxon>
        <taxon>Pseudomonadati</taxon>
        <taxon>Pseudomonadota</taxon>
        <taxon>Betaproteobacteria</taxon>
        <taxon>Burkholderiales</taxon>
        <taxon>Alcaligenaceae</taxon>
        <taxon>Paracandidimonas</taxon>
    </lineage>
</organism>
<dbReference type="InterPro" id="IPR036259">
    <property type="entry name" value="MFS_trans_sf"/>
</dbReference>
<evidence type="ECO:0000259" key="10">
    <source>
        <dbReference type="PROSITE" id="PS50850"/>
    </source>
</evidence>
<keyword evidence="8 9" id="KW-0472">Membrane</keyword>
<evidence type="ECO:0000313" key="11">
    <source>
        <dbReference type="EMBL" id="TCV02738.1"/>
    </source>
</evidence>
<feature type="transmembrane region" description="Helical" evidence="9">
    <location>
        <begin position="286"/>
        <end position="305"/>
    </location>
</feature>
<dbReference type="InterPro" id="IPR050171">
    <property type="entry name" value="MFS_Transporters"/>
</dbReference>
<dbReference type="CDD" id="cd17472">
    <property type="entry name" value="MFS_YajR_like"/>
    <property type="match status" value="1"/>
</dbReference>
<evidence type="ECO:0000256" key="3">
    <source>
        <dbReference type="ARBA" id="ARBA00007520"/>
    </source>
</evidence>
<comment type="subcellular location">
    <subcellularLocation>
        <location evidence="2">Cell membrane</location>
        <topology evidence="2">Multi-pass membrane protein</topology>
    </subcellularLocation>
</comment>
<keyword evidence="12" id="KW-1185">Reference proteome</keyword>
<comment type="function">
    <text evidence="1">Resistance to tetracycline by an active tetracycline efflux. This is an energy-dependent process that decreases the accumulation of the antibiotic in whole cells. This protein functions as a metal-tetracycline/H(+) antiporter.</text>
</comment>
<name>A0A4R3VG75_9BURK</name>
<evidence type="ECO:0000256" key="8">
    <source>
        <dbReference type="ARBA" id="ARBA00023136"/>
    </source>
</evidence>
<comment type="caution">
    <text evidence="11">The sequence shown here is derived from an EMBL/GenBank/DDBJ whole genome shotgun (WGS) entry which is preliminary data.</text>
</comment>
<gene>
    <name evidence="11" type="ORF">EV686_101195</name>
</gene>
<protein>
    <submittedName>
        <fullName evidence="11">Putative MFS family arabinose efflux permease</fullName>
    </submittedName>
</protein>
<dbReference type="InterPro" id="IPR011701">
    <property type="entry name" value="MFS"/>
</dbReference>
<dbReference type="GO" id="GO:0022857">
    <property type="term" value="F:transmembrane transporter activity"/>
    <property type="evidence" value="ECO:0007669"/>
    <property type="project" value="InterPro"/>
</dbReference>
<feature type="transmembrane region" description="Helical" evidence="9">
    <location>
        <begin position="223"/>
        <end position="248"/>
    </location>
</feature>
<keyword evidence="7 9" id="KW-1133">Transmembrane helix</keyword>
<dbReference type="PANTHER" id="PTHR23517">
    <property type="entry name" value="RESISTANCE PROTEIN MDTM, PUTATIVE-RELATED-RELATED"/>
    <property type="match status" value="1"/>
</dbReference>
<dbReference type="GO" id="GO:0005886">
    <property type="term" value="C:plasma membrane"/>
    <property type="evidence" value="ECO:0007669"/>
    <property type="project" value="UniProtKB-SubCell"/>
</dbReference>
<dbReference type="PROSITE" id="PS50850">
    <property type="entry name" value="MFS"/>
    <property type="match status" value="1"/>
</dbReference>
<proteinExistence type="inferred from homology"/>
<evidence type="ECO:0000256" key="2">
    <source>
        <dbReference type="ARBA" id="ARBA00004651"/>
    </source>
</evidence>
<keyword evidence="4" id="KW-0813">Transport</keyword>
<dbReference type="PROSITE" id="PS00216">
    <property type="entry name" value="SUGAR_TRANSPORT_1"/>
    <property type="match status" value="1"/>
</dbReference>
<dbReference type="SUPFAM" id="SSF103473">
    <property type="entry name" value="MFS general substrate transporter"/>
    <property type="match status" value="1"/>
</dbReference>
<feature type="transmembrane region" description="Helical" evidence="9">
    <location>
        <begin position="93"/>
        <end position="112"/>
    </location>
</feature>
<dbReference type="Gene3D" id="1.20.1250.20">
    <property type="entry name" value="MFS general substrate transporter like domains"/>
    <property type="match status" value="1"/>
</dbReference>
<evidence type="ECO:0000256" key="7">
    <source>
        <dbReference type="ARBA" id="ARBA00022989"/>
    </source>
</evidence>
<reference evidence="11 12" key="1">
    <citation type="submission" date="2019-03" db="EMBL/GenBank/DDBJ databases">
        <title>Genomic Encyclopedia of Type Strains, Phase IV (KMG-IV): sequencing the most valuable type-strain genomes for metagenomic binning, comparative biology and taxonomic classification.</title>
        <authorList>
            <person name="Goeker M."/>
        </authorList>
    </citation>
    <scope>NUCLEOTIDE SEQUENCE [LARGE SCALE GENOMIC DNA]</scope>
    <source>
        <strain evidence="11 12">DSM 100048</strain>
    </source>
</reference>
<comment type="similarity">
    <text evidence="3">Belongs to the major facilitator superfamily. TCR/Tet family.</text>
</comment>
<dbReference type="AlphaFoldDB" id="A0A4R3VG75"/>
<accession>A0A4R3VG75</accession>
<feature type="transmembrane region" description="Helical" evidence="9">
    <location>
        <begin position="150"/>
        <end position="173"/>
    </location>
</feature>
<dbReference type="RefSeq" id="WP_132472555.1">
    <property type="nucleotide sequence ID" value="NZ_JBHRVM010000001.1"/>
</dbReference>
<dbReference type="InterPro" id="IPR005829">
    <property type="entry name" value="Sugar_transporter_CS"/>
</dbReference>
<dbReference type="PRINTS" id="PR01035">
    <property type="entry name" value="TCRTETA"/>
</dbReference>
<feature type="transmembrane region" description="Helical" evidence="9">
    <location>
        <begin position="260"/>
        <end position="279"/>
    </location>
</feature>
<feature type="transmembrane region" description="Helical" evidence="9">
    <location>
        <begin position="118"/>
        <end position="138"/>
    </location>
</feature>
<evidence type="ECO:0000256" key="4">
    <source>
        <dbReference type="ARBA" id="ARBA00022448"/>
    </source>
</evidence>
<evidence type="ECO:0000256" key="1">
    <source>
        <dbReference type="ARBA" id="ARBA00003279"/>
    </source>
</evidence>
<keyword evidence="6 9" id="KW-0812">Transmembrane</keyword>
<evidence type="ECO:0000256" key="5">
    <source>
        <dbReference type="ARBA" id="ARBA00022475"/>
    </source>
</evidence>
<evidence type="ECO:0000313" key="12">
    <source>
        <dbReference type="Proteomes" id="UP000294692"/>
    </source>
</evidence>
<feature type="transmembrane region" description="Helical" evidence="9">
    <location>
        <begin position="63"/>
        <end position="81"/>
    </location>
</feature>
<feature type="domain" description="Major facilitator superfamily (MFS) profile" evidence="10">
    <location>
        <begin position="25"/>
        <end position="403"/>
    </location>
</feature>
<sequence>MSHSSVPAGRKPRAKLRLTPVERKASIALALLFAVRMLGLFLLTPVFAVAAQALAGGSNAAKVGIALGAYGLTQAIMQIPLGMASDRFGRRPVIVGGLLLFIAGGVVCALTDDINGVIIGRTMQGLGAISAAITAWVADVTRPEVRTRAMAMVGGSIGVSFAISLVASPLLVGSYGLSGLFWVISALGLLCLLIALFVVPDAPQGPVAAMQARPREVLGHAGLLRLNFGVFCLHFILMSIFIVAPAMLMRLGGYASDSLWEIYLPIILLSFVLMVPAVFYTETRHIHHTSLQVAVAGLVVVLALMPLASQSFAAVAVLLVGFFISFNILEALQPSLVSRTSPSDLKGLALGVYNTAQSLGVFAGGAVGGMLAAYASMQTVFLASSALAFCWFLVARAGRQDNVSA</sequence>
<dbReference type="InterPro" id="IPR001958">
    <property type="entry name" value="Tet-R_TetA/multi-R_MdtG-like"/>
</dbReference>
<feature type="transmembrane region" description="Helical" evidence="9">
    <location>
        <begin position="380"/>
        <end position="398"/>
    </location>
</feature>
<evidence type="ECO:0000256" key="6">
    <source>
        <dbReference type="ARBA" id="ARBA00022692"/>
    </source>
</evidence>
<dbReference type="Proteomes" id="UP000294692">
    <property type="component" value="Unassembled WGS sequence"/>
</dbReference>
<dbReference type="OrthoDB" id="9764259at2"/>
<dbReference type="EMBL" id="SMBX01000001">
    <property type="protein sequence ID" value="TCV02738.1"/>
    <property type="molecule type" value="Genomic_DNA"/>
</dbReference>
<dbReference type="PANTHER" id="PTHR23517:SF2">
    <property type="entry name" value="MULTIDRUG RESISTANCE PROTEIN MDTH"/>
    <property type="match status" value="1"/>
</dbReference>
<keyword evidence="5" id="KW-1003">Cell membrane</keyword>
<evidence type="ECO:0000256" key="9">
    <source>
        <dbReference type="SAM" id="Phobius"/>
    </source>
</evidence>
<feature type="transmembrane region" description="Helical" evidence="9">
    <location>
        <begin position="179"/>
        <end position="202"/>
    </location>
</feature>
<dbReference type="Pfam" id="PF07690">
    <property type="entry name" value="MFS_1"/>
    <property type="match status" value="1"/>
</dbReference>